<sequence>MSGNSENCREIAKIVGKYRKLSKKKRQIYFFLLYIKYINEYM</sequence>
<evidence type="ECO:0000313" key="1">
    <source>
        <dbReference type="EMBL" id="QHU15767.1"/>
    </source>
</evidence>
<dbReference type="AlphaFoldDB" id="A0A6C0KG58"/>
<reference evidence="1" key="1">
    <citation type="journal article" date="2020" name="Nature">
        <title>Giant virus diversity and host interactions through global metagenomics.</title>
        <authorList>
            <person name="Schulz F."/>
            <person name="Roux S."/>
            <person name="Paez-Espino D."/>
            <person name="Jungbluth S."/>
            <person name="Walsh D.A."/>
            <person name="Denef V.J."/>
            <person name="McMahon K.D."/>
            <person name="Konstantinidis K.T."/>
            <person name="Eloe-Fadrosh E.A."/>
            <person name="Kyrpides N.C."/>
            <person name="Woyke T."/>
        </authorList>
    </citation>
    <scope>NUCLEOTIDE SEQUENCE</scope>
    <source>
        <strain evidence="1">GVMAG-S-3300010158-109</strain>
    </source>
</reference>
<accession>A0A6C0KG58</accession>
<protein>
    <submittedName>
        <fullName evidence="1">Uncharacterized protein</fullName>
    </submittedName>
</protein>
<name>A0A6C0KG58_9ZZZZ</name>
<organism evidence="1">
    <name type="scientific">viral metagenome</name>
    <dbReference type="NCBI Taxonomy" id="1070528"/>
    <lineage>
        <taxon>unclassified sequences</taxon>
        <taxon>metagenomes</taxon>
        <taxon>organismal metagenomes</taxon>
    </lineage>
</organism>
<dbReference type="EMBL" id="MN740868">
    <property type="protein sequence ID" value="QHU15767.1"/>
    <property type="molecule type" value="Genomic_DNA"/>
</dbReference>
<proteinExistence type="predicted"/>